<accession>A0A163CW37</accession>
<name>A0A163CW37_DIDRA</name>
<proteinExistence type="predicted"/>
<comment type="caution">
    <text evidence="1">The sequence shown here is derived from an EMBL/GenBank/DDBJ whole genome shotgun (WGS) entry which is preliminary data.</text>
</comment>
<reference evidence="1 2" key="1">
    <citation type="journal article" date="2016" name="Sci. Rep.">
        <title>Draft genome sequencing and secretome analysis of fungal phytopathogen Ascochyta rabiei provides insight into the necrotrophic effector repertoire.</title>
        <authorList>
            <person name="Verma S."/>
            <person name="Gazara R.K."/>
            <person name="Nizam S."/>
            <person name="Parween S."/>
            <person name="Chattopadhyay D."/>
            <person name="Verma P.K."/>
        </authorList>
    </citation>
    <scope>NUCLEOTIDE SEQUENCE [LARGE SCALE GENOMIC DNA]</scope>
    <source>
        <strain evidence="1 2">ArDII</strain>
    </source>
</reference>
<dbReference type="EMBL" id="JYNV01000211">
    <property type="protein sequence ID" value="KZM22733.1"/>
    <property type="molecule type" value="Genomic_DNA"/>
</dbReference>
<dbReference type="Proteomes" id="UP000076837">
    <property type="component" value="Unassembled WGS sequence"/>
</dbReference>
<sequence length="283" mass="32371">MTDEALISKDAPSRKLPMRVLVLGLPRTNTSSLISALRTLGYHPYTMRSLVTDPTHIAVWQEAVHSTQHASGLPLPINDILSDYDAIADLPGCMFAEQLITAYPRARVVLTTRAYREWEKSMRESIWVLFTWRLFELCRLTGLSRMAPLIRLLHALFGVHNGNVYGGYETRRAYERHNERVRELVSREQLLEIDAEDESGWDELCGFLGEERPEVEYPRFKEETAMRAGLEQTWFSMARYLVLMVVLPGAVFIMGTALYTYADDLVAARDQWILAPLKGYLNS</sequence>
<organism evidence="1 2">
    <name type="scientific">Didymella rabiei</name>
    <name type="common">Chickpea ascochyta blight fungus</name>
    <name type="synonym">Mycosphaerella rabiei</name>
    <dbReference type="NCBI Taxonomy" id="5454"/>
    <lineage>
        <taxon>Eukaryota</taxon>
        <taxon>Fungi</taxon>
        <taxon>Dikarya</taxon>
        <taxon>Ascomycota</taxon>
        <taxon>Pezizomycotina</taxon>
        <taxon>Dothideomycetes</taxon>
        <taxon>Pleosporomycetidae</taxon>
        <taxon>Pleosporales</taxon>
        <taxon>Pleosporineae</taxon>
        <taxon>Didymellaceae</taxon>
        <taxon>Ascochyta</taxon>
    </lineage>
</organism>
<keyword evidence="2" id="KW-1185">Reference proteome</keyword>
<dbReference type="AlphaFoldDB" id="A0A163CW37"/>
<evidence type="ECO:0000313" key="2">
    <source>
        <dbReference type="Proteomes" id="UP000076837"/>
    </source>
</evidence>
<dbReference type="Gene3D" id="3.40.50.300">
    <property type="entry name" value="P-loop containing nucleotide triphosphate hydrolases"/>
    <property type="match status" value="1"/>
</dbReference>
<dbReference type="InterPro" id="IPR040632">
    <property type="entry name" value="Sulfotransfer_4"/>
</dbReference>
<dbReference type="PANTHER" id="PTHR36978:SF4">
    <property type="entry name" value="P-LOOP CONTAINING NUCLEOSIDE TRIPHOSPHATE HYDROLASE PROTEIN"/>
    <property type="match status" value="1"/>
</dbReference>
<gene>
    <name evidence="1" type="ORF">ST47_g6153</name>
</gene>
<dbReference type="PANTHER" id="PTHR36978">
    <property type="entry name" value="P-LOOP CONTAINING NUCLEOTIDE TRIPHOSPHATE HYDROLASE"/>
    <property type="match status" value="1"/>
</dbReference>
<dbReference type="InterPro" id="IPR027417">
    <property type="entry name" value="P-loop_NTPase"/>
</dbReference>
<dbReference type="Pfam" id="PF17784">
    <property type="entry name" value="Sulfotransfer_4"/>
    <property type="match status" value="1"/>
</dbReference>
<dbReference type="OrthoDB" id="408152at2759"/>
<evidence type="ECO:0000313" key="1">
    <source>
        <dbReference type="EMBL" id="KZM22733.1"/>
    </source>
</evidence>
<protein>
    <submittedName>
        <fullName evidence="1">Uncharacterized protein</fullName>
    </submittedName>
</protein>
<dbReference type="SUPFAM" id="SSF52540">
    <property type="entry name" value="P-loop containing nucleoside triphosphate hydrolases"/>
    <property type="match status" value="1"/>
</dbReference>